<dbReference type="EMBL" id="JH431629">
    <property type="status" value="NOT_ANNOTATED_CDS"/>
    <property type="molecule type" value="Genomic_DNA"/>
</dbReference>
<dbReference type="HOGENOM" id="CLU_819702_0_0_1"/>
<dbReference type="Proteomes" id="UP000014500">
    <property type="component" value="Unassembled WGS sequence"/>
</dbReference>
<name>T1IWT6_STRMM</name>
<protein>
    <submittedName>
        <fullName evidence="1">Uncharacterized protein</fullName>
    </submittedName>
</protein>
<evidence type="ECO:0000313" key="2">
    <source>
        <dbReference type="Proteomes" id="UP000014500"/>
    </source>
</evidence>
<sequence length="339" mass="38784">MVTVKTMTEPKRIRVAESETQKTEKMEIGPNAHLQKKRAMARDSRTFSAWQGRIRIKIADDNDNYLVIDKVRLLSHGIKFKTIGLGSTFTLTSTLTGIELKESYLKNTSKLSIEQEFYNGQFYLSYFQMLCEDDSPIFDQLYSYLETTGNVAIWYCGNRVDGLLVCPKSKYLDINIQHLNKSLHCLFAAQHSLESQLTLARDKFLCVKSPLETMKVTDKDSVTLNVATIASAFQKQAIDLQIRHPEMIVPTALTVISDLPEPLSERHLKAPKPAQISAIAKLKQQPTNEIKDDCFEAIKTMKGKIVRFFCKVCETYCYVKKEHLEGRAHKERQKFEKES</sequence>
<organism evidence="1 2">
    <name type="scientific">Strigamia maritima</name>
    <name type="common">European centipede</name>
    <name type="synonym">Geophilus maritimus</name>
    <dbReference type="NCBI Taxonomy" id="126957"/>
    <lineage>
        <taxon>Eukaryota</taxon>
        <taxon>Metazoa</taxon>
        <taxon>Ecdysozoa</taxon>
        <taxon>Arthropoda</taxon>
        <taxon>Myriapoda</taxon>
        <taxon>Chilopoda</taxon>
        <taxon>Pleurostigmophora</taxon>
        <taxon>Geophilomorpha</taxon>
        <taxon>Linotaeniidae</taxon>
        <taxon>Strigamia</taxon>
    </lineage>
</organism>
<dbReference type="EnsemblMetazoa" id="SMAR005662-RA">
    <property type="protein sequence ID" value="SMAR005662-PA"/>
    <property type="gene ID" value="SMAR005662"/>
</dbReference>
<reference evidence="1" key="2">
    <citation type="submission" date="2015-02" db="UniProtKB">
        <authorList>
            <consortium name="EnsemblMetazoa"/>
        </authorList>
    </citation>
    <scope>IDENTIFICATION</scope>
</reference>
<reference evidence="2" key="1">
    <citation type="submission" date="2011-05" db="EMBL/GenBank/DDBJ databases">
        <authorList>
            <person name="Richards S.R."/>
            <person name="Qu J."/>
            <person name="Jiang H."/>
            <person name="Jhangiani S.N."/>
            <person name="Agravi P."/>
            <person name="Goodspeed R."/>
            <person name="Gross S."/>
            <person name="Mandapat C."/>
            <person name="Jackson L."/>
            <person name="Mathew T."/>
            <person name="Pu L."/>
            <person name="Thornton R."/>
            <person name="Saada N."/>
            <person name="Wilczek-Boney K.B."/>
            <person name="Lee S."/>
            <person name="Kovar C."/>
            <person name="Wu Y."/>
            <person name="Scherer S.E."/>
            <person name="Worley K.C."/>
            <person name="Muzny D.M."/>
            <person name="Gibbs R."/>
        </authorList>
    </citation>
    <scope>NUCLEOTIDE SEQUENCE</scope>
    <source>
        <strain evidence="2">Brora</strain>
    </source>
</reference>
<accession>T1IWT6</accession>
<proteinExistence type="predicted"/>
<evidence type="ECO:0000313" key="1">
    <source>
        <dbReference type="EnsemblMetazoa" id="SMAR005662-PA"/>
    </source>
</evidence>
<keyword evidence="2" id="KW-1185">Reference proteome</keyword>
<dbReference type="AlphaFoldDB" id="T1IWT6"/>